<dbReference type="AlphaFoldDB" id="A0AA40FRM4"/>
<protein>
    <submittedName>
        <fullName evidence="1">Uncharacterized protein</fullName>
    </submittedName>
</protein>
<evidence type="ECO:0000313" key="1">
    <source>
        <dbReference type="EMBL" id="KAK1124079.1"/>
    </source>
</evidence>
<dbReference type="EMBL" id="JAHYIQ010000019">
    <property type="protein sequence ID" value="KAK1124079.1"/>
    <property type="molecule type" value="Genomic_DNA"/>
</dbReference>
<name>A0AA40FRM4_9HYME</name>
<organism evidence="1 2">
    <name type="scientific">Melipona bicolor</name>
    <dbReference type="NCBI Taxonomy" id="60889"/>
    <lineage>
        <taxon>Eukaryota</taxon>
        <taxon>Metazoa</taxon>
        <taxon>Ecdysozoa</taxon>
        <taxon>Arthropoda</taxon>
        <taxon>Hexapoda</taxon>
        <taxon>Insecta</taxon>
        <taxon>Pterygota</taxon>
        <taxon>Neoptera</taxon>
        <taxon>Endopterygota</taxon>
        <taxon>Hymenoptera</taxon>
        <taxon>Apocrita</taxon>
        <taxon>Aculeata</taxon>
        <taxon>Apoidea</taxon>
        <taxon>Anthophila</taxon>
        <taxon>Apidae</taxon>
        <taxon>Melipona</taxon>
    </lineage>
</organism>
<reference evidence="1" key="1">
    <citation type="submission" date="2021-10" db="EMBL/GenBank/DDBJ databases">
        <title>Melipona bicolor Genome sequencing and assembly.</title>
        <authorList>
            <person name="Araujo N.S."/>
            <person name="Arias M.C."/>
        </authorList>
    </citation>
    <scope>NUCLEOTIDE SEQUENCE</scope>
    <source>
        <strain evidence="1">USP_2M_L1-L4_2017</strain>
        <tissue evidence="1">Whole body</tissue>
    </source>
</reference>
<sequence length="58" mass="6674">MKGQKQVVLTAPLESEEPMTSNWRGALNSVLKVYTYWSRAPLPSLRQFFHRLLSGCCF</sequence>
<comment type="caution">
    <text evidence="1">The sequence shown here is derived from an EMBL/GenBank/DDBJ whole genome shotgun (WGS) entry which is preliminary data.</text>
</comment>
<dbReference type="Proteomes" id="UP001177670">
    <property type="component" value="Unassembled WGS sequence"/>
</dbReference>
<proteinExistence type="predicted"/>
<evidence type="ECO:0000313" key="2">
    <source>
        <dbReference type="Proteomes" id="UP001177670"/>
    </source>
</evidence>
<accession>A0AA40FRM4</accession>
<keyword evidence="2" id="KW-1185">Reference proteome</keyword>
<gene>
    <name evidence="1" type="ORF">K0M31_007103</name>
</gene>